<keyword evidence="2" id="KW-1185">Reference proteome</keyword>
<dbReference type="NCBIfam" id="NF041384">
    <property type="entry name" value="YHS_seleno_dom"/>
    <property type="match status" value="1"/>
</dbReference>
<evidence type="ECO:0000313" key="1">
    <source>
        <dbReference type="EMBL" id="MDN5203979.1"/>
    </source>
</evidence>
<reference evidence="1" key="1">
    <citation type="submission" date="2023-06" db="EMBL/GenBank/DDBJ databases">
        <title>Genomic of Parafulvivirga corallium.</title>
        <authorList>
            <person name="Wang G."/>
        </authorList>
    </citation>
    <scope>NUCLEOTIDE SEQUENCE</scope>
    <source>
        <strain evidence="1">BMA10</strain>
    </source>
</reference>
<dbReference type="Proteomes" id="UP001172082">
    <property type="component" value="Unassembled WGS sequence"/>
</dbReference>
<evidence type="ECO:0000313" key="2">
    <source>
        <dbReference type="Proteomes" id="UP001172082"/>
    </source>
</evidence>
<dbReference type="RefSeq" id="WP_346754003.1">
    <property type="nucleotide sequence ID" value="NZ_JAUJEA010000009.1"/>
</dbReference>
<organism evidence="1 2">
    <name type="scientific">Splendidivirga corallicola</name>
    <dbReference type="NCBI Taxonomy" id="3051826"/>
    <lineage>
        <taxon>Bacteria</taxon>
        <taxon>Pseudomonadati</taxon>
        <taxon>Bacteroidota</taxon>
        <taxon>Cytophagia</taxon>
        <taxon>Cytophagales</taxon>
        <taxon>Splendidivirgaceae</taxon>
        <taxon>Splendidivirga</taxon>
    </lineage>
</organism>
<gene>
    <name evidence="1" type="ORF">QQ008_21490</name>
</gene>
<dbReference type="EMBL" id="JAUJEA010000009">
    <property type="protein sequence ID" value="MDN5203979.1"/>
    <property type="molecule type" value="Genomic_DNA"/>
</dbReference>
<sequence>MKKIKYLILLEILCCITIRGFSQETASKRIEHFNLNDTKVAIKGWDVVSYFNQKEPSEGNSNFKHTYNGVTYWFKNQGNKDLFVANPEKYEPSYGGWCSYAMGNTGEKVEVDPETYKIINGKLNLFYNFYFNNTLKKWNKNETNLKKKADNNWDKIFKGSK</sequence>
<accession>A0ABT8KTB3</accession>
<protein>
    <submittedName>
        <fullName evidence="1">YHS domain-containing (Seleno)protein</fullName>
    </submittedName>
</protein>
<proteinExistence type="predicted"/>
<name>A0ABT8KTB3_9BACT</name>
<comment type="caution">
    <text evidence="1">The sequence shown here is derived from an EMBL/GenBank/DDBJ whole genome shotgun (WGS) entry which is preliminary data.</text>
</comment>